<evidence type="ECO:0000256" key="3">
    <source>
        <dbReference type="ARBA" id="ARBA00023026"/>
    </source>
</evidence>
<evidence type="ECO:0000256" key="4">
    <source>
        <dbReference type="ARBA" id="ARBA00023157"/>
    </source>
</evidence>
<dbReference type="VEuPathDB" id="FungiDB:H257_14257"/>
<dbReference type="InterPro" id="IPR009003">
    <property type="entry name" value="Peptidase_S1_PA"/>
</dbReference>
<dbReference type="SMART" id="SM00020">
    <property type="entry name" value="Tryp_SPc"/>
    <property type="match status" value="1"/>
</dbReference>
<keyword evidence="4" id="KW-1015">Disulfide bond</keyword>
<feature type="signal peptide" evidence="7">
    <location>
        <begin position="1"/>
        <end position="17"/>
    </location>
</feature>
<dbReference type="STRING" id="112090.W4FTS7"/>
<evidence type="ECO:0000256" key="7">
    <source>
        <dbReference type="SAM" id="SignalP"/>
    </source>
</evidence>
<dbReference type="GO" id="GO:0006508">
    <property type="term" value="P:proteolysis"/>
    <property type="evidence" value="ECO:0007669"/>
    <property type="project" value="UniProtKB-KW"/>
</dbReference>
<evidence type="ECO:0000256" key="5">
    <source>
        <dbReference type="ARBA" id="ARBA00023180"/>
    </source>
</evidence>
<dbReference type="InterPro" id="IPR033116">
    <property type="entry name" value="TRYPSIN_SER"/>
</dbReference>
<keyword evidence="2 7" id="KW-0732">Signal</keyword>
<dbReference type="InterPro" id="IPR001314">
    <property type="entry name" value="Peptidase_S1A"/>
</dbReference>
<protein>
    <recommendedName>
        <fullName evidence="8">Peptidase S1 domain-containing protein</fullName>
    </recommendedName>
</protein>
<evidence type="ECO:0000256" key="1">
    <source>
        <dbReference type="ARBA" id="ARBA00007664"/>
    </source>
</evidence>
<sequence>MKFALLFALTVAVAALAQDQIVPAKVAWGDEVLDDGFEIVGGQEAQFGKHLYVTGVKAASVNETVCGGSLIAPNIVLTAAHCLSYPLVSVVVGTHYLTGFADGEQATIIQKFKHPKSSVDLGILILDHDISITQPVAVSFDFVEADVLTWVRGWGYVKGVGPQSQVLKEVSLKTWNNTRTSAALLPVPVTDTMLGAGGVEGEDTCTGDSGGPLTTEENGDVRLVGVASWGIKCGELDIPAGLPLHLLKTSKRVSILSGALWVAEMLQENEDAFEETFRMSRDAYGGLLQRGGLKRTRRTSSQEQLYLFLYFCGHMASSTNMQQRFQHSRETISRHLLSALAALRRLLPFYIQLSRDDAPLHDFIASNPKLFPFFNNCRMALDGTRVPVCVSAAVSAPFHGRKSLTTNALAACDLDLVFTYVLADDLGDTGYALTNKCLTPYRGTRYHLKEWGIGRSKPRKKEELFNLRHAQLRNCIDRDSAS</sequence>
<dbReference type="InterPro" id="IPR050430">
    <property type="entry name" value="Peptidase_S1"/>
</dbReference>
<feature type="domain" description="Peptidase S1" evidence="8">
    <location>
        <begin position="39"/>
        <end position="267"/>
    </location>
</feature>
<dbReference type="InterPro" id="IPR018114">
    <property type="entry name" value="TRYPSIN_HIS"/>
</dbReference>
<name>W4FTS7_APHAT</name>
<dbReference type="AlphaFoldDB" id="W4FTS7"/>
<dbReference type="CDD" id="cd00190">
    <property type="entry name" value="Tryp_SPc"/>
    <property type="match status" value="1"/>
</dbReference>
<dbReference type="SUPFAM" id="SSF50494">
    <property type="entry name" value="Trypsin-like serine proteases"/>
    <property type="match status" value="1"/>
</dbReference>
<feature type="chain" id="PRO_5004840677" description="Peptidase S1 domain-containing protein" evidence="7">
    <location>
        <begin position="18"/>
        <end position="482"/>
    </location>
</feature>
<dbReference type="RefSeq" id="XP_009840325.1">
    <property type="nucleotide sequence ID" value="XM_009842023.1"/>
</dbReference>
<keyword evidence="5" id="KW-0325">Glycoprotein</keyword>
<keyword evidence="6" id="KW-0378">Hydrolase</keyword>
<dbReference type="OrthoDB" id="1681765at2759"/>
<reference evidence="9" key="1">
    <citation type="submission" date="2013-12" db="EMBL/GenBank/DDBJ databases">
        <title>The Genome Sequence of Aphanomyces astaci APO3.</title>
        <authorList>
            <consortium name="The Broad Institute Genomics Platform"/>
            <person name="Russ C."/>
            <person name="Tyler B."/>
            <person name="van West P."/>
            <person name="Dieguez-Uribeondo J."/>
            <person name="Young S.K."/>
            <person name="Zeng Q."/>
            <person name="Gargeya S."/>
            <person name="Fitzgerald M."/>
            <person name="Abouelleil A."/>
            <person name="Alvarado L."/>
            <person name="Chapman S.B."/>
            <person name="Gainer-Dewar J."/>
            <person name="Goldberg J."/>
            <person name="Griggs A."/>
            <person name="Gujja S."/>
            <person name="Hansen M."/>
            <person name="Howarth C."/>
            <person name="Imamovic A."/>
            <person name="Ireland A."/>
            <person name="Larimer J."/>
            <person name="McCowan C."/>
            <person name="Murphy C."/>
            <person name="Pearson M."/>
            <person name="Poon T.W."/>
            <person name="Priest M."/>
            <person name="Roberts A."/>
            <person name="Saif S."/>
            <person name="Shea T."/>
            <person name="Sykes S."/>
            <person name="Wortman J."/>
            <person name="Nusbaum C."/>
            <person name="Birren B."/>
        </authorList>
    </citation>
    <scope>NUCLEOTIDE SEQUENCE [LARGE SCALE GENOMIC DNA]</scope>
    <source>
        <strain evidence="9">APO3</strain>
    </source>
</reference>
<dbReference type="PANTHER" id="PTHR24276:SF98">
    <property type="entry name" value="FI18310P1-RELATED"/>
    <property type="match status" value="1"/>
</dbReference>
<organism evidence="9">
    <name type="scientific">Aphanomyces astaci</name>
    <name type="common">Crayfish plague agent</name>
    <dbReference type="NCBI Taxonomy" id="112090"/>
    <lineage>
        <taxon>Eukaryota</taxon>
        <taxon>Sar</taxon>
        <taxon>Stramenopiles</taxon>
        <taxon>Oomycota</taxon>
        <taxon>Saprolegniomycetes</taxon>
        <taxon>Saprolegniales</taxon>
        <taxon>Verrucalvaceae</taxon>
        <taxon>Aphanomyces</taxon>
    </lineage>
</organism>
<dbReference type="PROSITE" id="PS50240">
    <property type="entry name" value="TRYPSIN_DOM"/>
    <property type="match status" value="1"/>
</dbReference>
<dbReference type="PROSITE" id="PS00134">
    <property type="entry name" value="TRYPSIN_HIS"/>
    <property type="match status" value="1"/>
</dbReference>
<dbReference type="GeneID" id="20816253"/>
<evidence type="ECO:0000256" key="6">
    <source>
        <dbReference type="RuleBase" id="RU363034"/>
    </source>
</evidence>
<dbReference type="EMBL" id="KI913168">
    <property type="protein sequence ID" value="ETV70229.1"/>
    <property type="molecule type" value="Genomic_DNA"/>
</dbReference>
<dbReference type="Gene3D" id="2.40.10.10">
    <property type="entry name" value="Trypsin-like serine proteases"/>
    <property type="match status" value="2"/>
</dbReference>
<dbReference type="Pfam" id="PF26138">
    <property type="entry name" value="DUF8040"/>
    <property type="match status" value="1"/>
</dbReference>
<evidence type="ECO:0000259" key="8">
    <source>
        <dbReference type="PROSITE" id="PS50240"/>
    </source>
</evidence>
<evidence type="ECO:0000256" key="2">
    <source>
        <dbReference type="ARBA" id="ARBA00022729"/>
    </source>
</evidence>
<dbReference type="GO" id="GO:0004252">
    <property type="term" value="F:serine-type endopeptidase activity"/>
    <property type="evidence" value="ECO:0007669"/>
    <property type="project" value="InterPro"/>
</dbReference>
<dbReference type="PRINTS" id="PR00722">
    <property type="entry name" value="CHYMOTRYPSIN"/>
</dbReference>
<gene>
    <name evidence="9" type="ORF">H257_14257</name>
</gene>
<dbReference type="InterPro" id="IPR058353">
    <property type="entry name" value="DUF8040"/>
</dbReference>
<evidence type="ECO:0000313" key="9">
    <source>
        <dbReference type="EMBL" id="ETV70229.1"/>
    </source>
</evidence>
<dbReference type="PROSITE" id="PS00135">
    <property type="entry name" value="TRYPSIN_SER"/>
    <property type="match status" value="1"/>
</dbReference>
<dbReference type="InterPro" id="IPR043504">
    <property type="entry name" value="Peptidase_S1_PA_chymotrypsin"/>
</dbReference>
<proteinExistence type="inferred from homology"/>
<comment type="similarity">
    <text evidence="1">Belongs to the peptidase S1 family.</text>
</comment>
<keyword evidence="3" id="KW-0843">Virulence</keyword>
<accession>W4FTS7</accession>
<keyword evidence="6" id="KW-0645">Protease</keyword>
<dbReference type="PANTHER" id="PTHR24276">
    <property type="entry name" value="POLYSERASE-RELATED"/>
    <property type="match status" value="1"/>
</dbReference>
<dbReference type="InterPro" id="IPR001254">
    <property type="entry name" value="Trypsin_dom"/>
</dbReference>
<keyword evidence="6" id="KW-0720">Serine protease</keyword>
<dbReference type="Pfam" id="PF00089">
    <property type="entry name" value="Trypsin"/>
    <property type="match status" value="1"/>
</dbReference>